<dbReference type="PANTHER" id="PTHR12458">
    <property type="entry name" value="ORF PROTEIN"/>
    <property type="match status" value="1"/>
</dbReference>
<proteinExistence type="predicted"/>
<evidence type="ECO:0000259" key="1">
    <source>
        <dbReference type="Pfam" id="PF05018"/>
    </source>
</evidence>
<feature type="domain" description="CFA20" evidence="1">
    <location>
        <begin position="3"/>
        <end position="184"/>
    </location>
</feature>
<dbReference type="Pfam" id="PF05018">
    <property type="entry name" value="CFA20_dom"/>
    <property type="match status" value="1"/>
</dbReference>
<keyword evidence="2" id="KW-1185">Reference proteome</keyword>
<evidence type="ECO:0000313" key="3">
    <source>
        <dbReference type="RefSeq" id="XP_015585508.1"/>
    </source>
</evidence>
<dbReference type="Proteomes" id="UP000694920">
    <property type="component" value="Unplaced"/>
</dbReference>
<evidence type="ECO:0000313" key="2">
    <source>
        <dbReference type="Proteomes" id="UP000694920"/>
    </source>
</evidence>
<dbReference type="InterPro" id="IPR040441">
    <property type="entry name" value="CFA20/CFAP20DC"/>
</dbReference>
<organism evidence="2 3">
    <name type="scientific">Cephus cinctus</name>
    <name type="common">Wheat stem sawfly</name>
    <dbReference type="NCBI Taxonomy" id="211228"/>
    <lineage>
        <taxon>Eukaryota</taxon>
        <taxon>Metazoa</taxon>
        <taxon>Ecdysozoa</taxon>
        <taxon>Arthropoda</taxon>
        <taxon>Hexapoda</taxon>
        <taxon>Insecta</taxon>
        <taxon>Pterygota</taxon>
        <taxon>Neoptera</taxon>
        <taxon>Endopterygota</taxon>
        <taxon>Hymenoptera</taxon>
        <taxon>Cephoidea</taxon>
        <taxon>Cephidae</taxon>
        <taxon>Cephus</taxon>
    </lineage>
</organism>
<dbReference type="InterPro" id="IPR007714">
    <property type="entry name" value="CFA20_dom"/>
</dbReference>
<dbReference type="GeneID" id="107263132"/>
<accession>A0AAJ7BGI2</accession>
<protein>
    <submittedName>
        <fullName evidence="3">Uncharacterized protein LOC107263132 isoform X1</fullName>
    </submittedName>
</protein>
<dbReference type="AlphaFoldDB" id="A0AAJ7BGI2"/>
<sequence>MLSGYLSLLYSISNKPLEYWSKKQSRTGRIRKVLDTELLEDVIEIQDLEQCSVPGTSILCPFEAEQFLHIKLPILVVVMKSTNGQWRIQLQIKDTDGIRHHFCFSSTSIENNMNIRAPVICRVQVKLQSGWNKLELDLGQLTRSTFHSVYEATQKLEISANCRLRRIYFLDKHYEDSEISTELCQGFLDFYMLKWGIHLVERSTQTDEINFKVSSLDPIVNVTDGVKKKLTKNCATRKECHTEFLQNDSTLNSKFINIIQVKSCRLIDNFFSKTPSKFSSVYDFKQKFKAKPYFTPIVCKSHSKELLAKKLFTTNLEKHWLSETYESFPKTVEGFFEKFCHTSIGDDYEPINKDQNEQNKKKQEKMQEQWIHRYVEQFELNSKDKDIDKRV</sequence>
<dbReference type="KEGG" id="ccin:107263132"/>
<gene>
    <name evidence="3" type="primary">LOC107263132</name>
</gene>
<dbReference type="RefSeq" id="XP_015585508.1">
    <property type="nucleotide sequence ID" value="XM_015730022.2"/>
</dbReference>
<reference evidence="3" key="1">
    <citation type="submission" date="2025-08" db="UniProtKB">
        <authorList>
            <consortium name="RefSeq"/>
        </authorList>
    </citation>
    <scope>IDENTIFICATION</scope>
</reference>
<name>A0AAJ7BGI2_CEPCN</name>